<gene>
    <name evidence="6" type="ORF">K457DRAFT_96864</name>
</gene>
<dbReference type="InterPro" id="IPR009091">
    <property type="entry name" value="RCC1/BLIP-II"/>
</dbReference>
<keyword evidence="2" id="KW-0040">ANK repeat</keyword>
<dbReference type="Pfam" id="PF13637">
    <property type="entry name" value="Ank_4"/>
    <property type="match status" value="1"/>
</dbReference>
<evidence type="ECO:0000313" key="7">
    <source>
        <dbReference type="Proteomes" id="UP000078512"/>
    </source>
</evidence>
<organism evidence="6 7">
    <name type="scientific">Linnemannia elongata AG-77</name>
    <dbReference type="NCBI Taxonomy" id="1314771"/>
    <lineage>
        <taxon>Eukaryota</taxon>
        <taxon>Fungi</taxon>
        <taxon>Fungi incertae sedis</taxon>
        <taxon>Mucoromycota</taxon>
        <taxon>Mortierellomycotina</taxon>
        <taxon>Mortierellomycetes</taxon>
        <taxon>Mortierellales</taxon>
        <taxon>Mortierellaceae</taxon>
        <taxon>Linnemannia</taxon>
    </lineage>
</organism>
<feature type="compositionally biased region" description="Basic and acidic residues" evidence="4">
    <location>
        <begin position="45"/>
        <end position="68"/>
    </location>
</feature>
<dbReference type="PROSITE" id="PS50088">
    <property type="entry name" value="ANK_REPEAT"/>
    <property type="match status" value="1"/>
</dbReference>
<dbReference type="STRING" id="1314771.A0A197JTH5"/>
<dbReference type="SMART" id="SM00225">
    <property type="entry name" value="BTB"/>
    <property type="match status" value="2"/>
</dbReference>
<feature type="repeat" description="RCC1" evidence="3">
    <location>
        <begin position="278"/>
        <end position="337"/>
    </location>
</feature>
<dbReference type="PRINTS" id="PR00633">
    <property type="entry name" value="RCCNDNSATION"/>
</dbReference>
<dbReference type="CDD" id="cd18186">
    <property type="entry name" value="BTB_POZ_ZBTB_KLHL-like"/>
    <property type="match status" value="1"/>
</dbReference>
<evidence type="ECO:0000256" key="2">
    <source>
        <dbReference type="PROSITE-ProRule" id="PRU00023"/>
    </source>
</evidence>
<dbReference type="Pfam" id="PF00651">
    <property type="entry name" value="BTB"/>
    <property type="match status" value="2"/>
</dbReference>
<feature type="region of interest" description="Disordered" evidence="4">
    <location>
        <begin position="1216"/>
        <end position="1255"/>
    </location>
</feature>
<dbReference type="InterPro" id="IPR051625">
    <property type="entry name" value="Signaling_Regulatory_Domain"/>
</dbReference>
<dbReference type="InterPro" id="IPR036770">
    <property type="entry name" value="Ankyrin_rpt-contain_sf"/>
</dbReference>
<name>A0A197JTH5_9FUNG</name>
<evidence type="ECO:0000256" key="4">
    <source>
        <dbReference type="SAM" id="MobiDB-lite"/>
    </source>
</evidence>
<evidence type="ECO:0000259" key="5">
    <source>
        <dbReference type="PROSITE" id="PS50097"/>
    </source>
</evidence>
<keyword evidence="1" id="KW-0677">Repeat</keyword>
<reference evidence="6 7" key="1">
    <citation type="submission" date="2016-05" db="EMBL/GenBank/DDBJ databases">
        <title>Genome sequencing reveals origins of a unique bacterial endosymbiosis in the earliest lineages of terrestrial Fungi.</title>
        <authorList>
            <consortium name="DOE Joint Genome Institute"/>
            <person name="Uehling J."/>
            <person name="Gryganskyi A."/>
            <person name="Hameed K."/>
            <person name="Tschaplinski T."/>
            <person name="Misztal P."/>
            <person name="Wu S."/>
            <person name="Desiro A."/>
            <person name="Vande Pol N."/>
            <person name="Du Z.-Y."/>
            <person name="Zienkiewicz A."/>
            <person name="Zienkiewicz K."/>
            <person name="Morin E."/>
            <person name="Tisserant E."/>
            <person name="Splivallo R."/>
            <person name="Hainaut M."/>
            <person name="Henrissat B."/>
            <person name="Ohm R."/>
            <person name="Kuo A."/>
            <person name="Yan J."/>
            <person name="Lipzen A."/>
            <person name="Nolan M."/>
            <person name="Labutti K."/>
            <person name="Barry K."/>
            <person name="Goldstein A."/>
            <person name="Labbe J."/>
            <person name="Schadt C."/>
            <person name="Tuskan G."/>
            <person name="Grigoriev I."/>
            <person name="Martin F."/>
            <person name="Vilgalys R."/>
            <person name="Bonito G."/>
        </authorList>
    </citation>
    <scope>NUCLEOTIDE SEQUENCE [LARGE SCALE GENOMIC DNA]</scope>
    <source>
        <strain evidence="6 7">AG-77</strain>
    </source>
</reference>
<feature type="compositionally biased region" description="Polar residues" evidence="4">
    <location>
        <begin position="1241"/>
        <end position="1255"/>
    </location>
</feature>
<dbReference type="PANTHER" id="PTHR22872:SF2">
    <property type="entry name" value="INHIBITOR OF BRUTON TYROSINE KINASE"/>
    <property type="match status" value="1"/>
</dbReference>
<evidence type="ECO:0000256" key="3">
    <source>
        <dbReference type="PROSITE-ProRule" id="PRU00235"/>
    </source>
</evidence>
<evidence type="ECO:0000313" key="6">
    <source>
        <dbReference type="EMBL" id="OAQ27609.1"/>
    </source>
</evidence>
<dbReference type="Pfam" id="PF13540">
    <property type="entry name" value="RCC1_2"/>
    <property type="match status" value="1"/>
</dbReference>
<dbReference type="PROSITE" id="PS50097">
    <property type="entry name" value="BTB"/>
    <property type="match status" value="2"/>
</dbReference>
<feature type="region of interest" description="Disordered" evidence="4">
    <location>
        <begin position="1075"/>
        <end position="1101"/>
    </location>
</feature>
<feature type="domain" description="BTB" evidence="5">
    <location>
        <begin position="669"/>
        <end position="751"/>
    </location>
</feature>
<feature type="repeat" description="ANK" evidence="2">
    <location>
        <begin position="68"/>
        <end position="91"/>
    </location>
</feature>
<dbReference type="PANTHER" id="PTHR22872">
    <property type="entry name" value="BTK-BINDING PROTEIN-RELATED"/>
    <property type="match status" value="1"/>
</dbReference>
<feature type="compositionally biased region" description="Polar residues" evidence="4">
    <location>
        <begin position="1216"/>
        <end position="1232"/>
    </location>
</feature>
<feature type="compositionally biased region" description="Low complexity" evidence="4">
    <location>
        <begin position="24"/>
        <end position="37"/>
    </location>
</feature>
<dbReference type="SUPFAM" id="SSF50985">
    <property type="entry name" value="RCC1/BLIP-II"/>
    <property type="match status" value="1"/>
</dbReference>
<dbReference type="SUPFAM" id="SSF48403">
    <property type="entry name" value="Ankyrin repeat"/>
    <property type="match status" value="1"/>
</dbReference>
<dbReference type="InterPro" id="IPR011333">
    <property type="entry name" value="SKP1/BTB/POZ_sf"/>
</dbReference>
<feature type="repeat" description="RCC1" evidence="3">
    <location>
        <begin position="228"/>
        <end position="277"/>
    </location>
</feature>
<feature type="region of interest" description="Disordered" evidence="4">
    <location>
        <begin position="1404"/>
        <end position="1423"/>
    </location>
</feature>
<feature type="region of interest" description="Disordered" evidence="4">
    <location>
        <begin position="1"/>
        <end position="68"/>
    </location>
</feature>
<dbReference type="EMBL" id="KV442055">
    <property type="protein sequence ID" value="OAQ27609.1"/>
    <property type="molecule type" value="Genomic_DNA"/>
</dbReference>
<dbReference type="Gene3D" id="3.30.710.10">
    <property type="entry name" value="Potassium Channel Kv1.1, Chain A"/>
    <property type="match status" value="2"/>
</dbReference>
<dbReference type="Gene3D" id="2.130.10.30">
    <property type="entry name" value="Regulator of chromosome condensation 1/beta-lactamase-inhibitor protein II"/>
    <property type="match status" value="1"/>
</dbReference>
<dbReference type="PROSITE" id="PS50297">
    <property type="entry name" value="ANK_REP_REGION"/>
    <property type="match status" value="1"/>
</dbReference>
<dbReference type="InterPro" id="IPR000408">
    <property type="entry name" value="Reg_chr_condens"/>
</dbReference>
<dbReference type="InterPro" id="IPR002110">
    <property type="entry name" value="Ankyrin_rpt"/>
</dbReference>
<dbReference type="Proteomes" id="UP000078512">
    <property type="component" value="Unassembled WGS sequence"/>
</dbReference>
<dbReference type="OrthoDB" id="1893551at2759"/>
<evidence type="ECO:0000256" key="1">
    <source>
        <dbReference type="ARBA" id="ARBA00022737"/>
    </source>
</evidence>
<dbReference type="SMART" id="SM00248">
    <property type="entry name" value="ANK"/>
    <property type="match status" value="2"/>
</dbReference>
<keyword evidence="7" id="KW-1185">Reference proteome</keyword>
<protein>
    <recommendedName>
        <fullName evidence="5">BTB domain-containing protein</fullName>
    </recommendedName>
</protein>
<dbReference type="PROSITE" id="PS50012">
    <property type="entry name" value="RCC1_3"/>
    <property type="match status" value="3"/>
</dbReference>
<feature type="compositionally biased region" description="Low complexity" evidence="4">
    <location>
        <begin position="1404"/>
        <end position="1420"/>
    </location>
</feature>
<accession>A0A197JTH5</accession>
<dbReference type="Gene3D" id="1.25.40.20">
    <property type="entry name" value="Ankyrin repeat-containing domain"/>
    <property type="match status" value="1"/>
</dbReference>
<dbReference type="SUPFAM" id="SSF54695">
    <property type="entry name" value="POZ domain"/>
    <property type="match status" value="2"/>
</dbReference>
<feature type="domain" description="BTB" evidence="5">
    <location>
        <begin position="820"/>
        <end position="903"/>
    </location>
</feature>
<proteinExistence type="predicted"/>
<sequence length="1492" mass="163910">MSTTSQRNVPSALIQPSHGTRPWSLASPSTASSAGTANIVATTQDRTDRTERTDRTDKSDPINRMDEHGTTTLHRAVTANDIDTVRRLLEHPRLNINEKDLESGWTALHRALYLGHLRIALLLLQHKDLIISIEDKDGNTALDVSLATLPNSLQPGPCPGDSLYTWGSNANFTLGHNDGDDRKLPELVKFPHKSNTITFPKAKAARSILYQLSMGKFHTAIATSEPGFTAKLWGFGTNGRLGSDRKMQLCPAPVLGVPGNVTFTALGRDHTVLLTSKGEVFTIGNNKYGQLGYALEAPKGGQDPIQRTPKRVFLNISKGRVIGAAASKWHTAIHTETELFTFGFNYGQLGYERKGDIQMGPRKVASIPSGPILQVVASDSATACLMSSNDVIVLFRYAYHRVSFSLSPFPDWFSTLNSPAVASSNRPKKITCTDNKFGMLTGLGDVHVWAYPEAESSITLGSLPANHSIPFSSVVIHDRPRRIWTSVEDRTHIVDFALGQNGSAIVLTRGGHVYIGTNKGTLVGRNVKWQRVPHLDRVVQVFGNSSGAWAALRSGPVLTPITVSASRLGKDLEQSLSQFHLYRNNEKIYGDFGDTIADCNKIGSNYSDGDYEDDDEQDDGKVEVDPWRIDMQGWQDIERSWDYDVFPLLRQTGNVTSSGGNSVSGSHLFDVEIQAGKRTLGAHRIVLAARSPVLRRAFSGSLSPRTVVGSLVTIESLRLQPTARSLQVVSLKVEFATAMLLLQFLYSDRFDPFWDSVGLPTVNKEYGLRVRQELYHLALELSLPTLQAALQYTFTHTCSPSLAKDMCEVLVNPTLFEGLADVRLLLKDGAVMDAHQMILGHRSPFFNAMFVRTDEWIRARQGQGKRQVPEEDVAEGGESILEVDMQHMTEEAMALVLRYVYTDCGPEMFDQSEKDDMDELIELVVDVLKIADEVLMDRLKEICENVLGDQVRAKTAVSFLEISLMHTAESLTTTCIDFLCNNIEMALDQGWLEGIDDHAIRLVEETLKKKQELFMPFTRSGGYLPDPAAVRELQNTIQEEGYRYFRPLRAVRSDLPKSYRLGNHHMLEKANTIAFRSSAPEPTPAPPGEHLRTSPVIPTKSLTAPQEVRSSLDFGDGAGPQSLALSMETLNQTSHSSLGPKNRPLLLETPFEGARDMLLSARKASWGQVLAISDTNLPSDDQGRAAATIGFSKPTLRDILEQELVQKHGQANVSKSIIPVTSGTPAQRASKLSQKERRKQLQQQSSSPMFDQDNALVSSPVPQAWAKVSRTAALDLSSAGSDSSDLANGNNAASKTTTALPGLSLLDRQQSELALFRSQPKEIPRVAIATSKPVKETMRAIGGERPFTEAPWRLDAIPEPLRAVTRHQSQMYPSLEASCASQGGSKSQLAQTTKGTTLMSPLASEASSLSGAGSPGISGLQPSPSTALSSFAIIQNQQLRDRNLLLRARHQKKSLYQIQIEEQALNQLRLQSLERMQARAVEGSGEWFTIGH</sequence>
<feature type="repeat" description="RCC1" evidence="3">
    <location>
        <begin position="161"/>
        <end position="225"/>
    </location>
</feature>
<dbReference type="InterPro" id="IPR000210">
    <property type="entry name" value="BTB/POZ_dom"/>
</dbReference>